<dbReference type="KEGG" id="nvi:103316054"/>
<name>A0A7M7QD38_NASVI</name>
<feature type="region of interest" description="Disordered" evidence="2">
    <location>
        <begin position="608"/>
        <end position="635"/>
    </location>
</feature>
<protein>
    <recommendedName>
        <fullName evidence="3">Integrase catalytic domain-containing protein</fullName>
    </recommendedName>
</protein>
<dbReference type="InterPro" id="IPR005312">
    <property type="entry name" value="DUF1759"/>
</dbReference>
<dbReference type="PANTHER" id="PTHR47331">
    <property type="entry name" value="PHD-TYPE DOMAIN-CONTAINING PROTEIN"/>
    <property type="match status" value="1"/>
</dbReference>
<keyword evidence="1" id="KW-0175">Coiled coil</keyword>
<feature type="region of interest" description="Disordered" evidence="2">
    <location>
        <begin position="1581"/>
        <end position="1605"/>
    </location>
</feature>
<dbReference type="Pfam" id="PF17921">
    <property type="entry name" value="Integrase_H2C2"/>
    <property type="match status" value="1"/>
</dbReference>
<dbReference type="InterPro" id="IPR041588">
    <property type="entry name" value="Integrase_H2C2"/>
</dbReference>
<dbReference type="GO" id="GO:0003676">
    <property type="term" value="F:nucleic acid binding"/>
    <property type="evidence" value="ECO:0007669"/>
    <property type="project" value="InterPro"/>
</dbReference>
<organism evidence="4 5">
    <name type="scientific">Nasonia vitripennis</name>
    <name type="common">Parasitic wasp</name>
    <dbReference type="NCBI Taxonomy" id="7425"/>
    <lineage>
        <taxon>Eukaryota</taxon>
        <taxon>Metazoa</taxon>
        <taxon>Ecdysozoa</taxon>
        <taxon>Arthropoda</taxon>
        <taxon>Hexapoda</taxon>
        <taxon>Insecta</taxon>
        <taxon>Pterygota</taxon>
        <taxon>Neoptera</taxon>
        <taxon>Endopterygota</taxon>
        <taxon>Hymenoptera</taxon>
        <taxon>Apocrita</taxon>
        <taxon>Proctotrupomorpha</taxon>
        <taxon>Chalcidoidea</taxon>
        <taxon>Pteromalidae</taxon>
        <taxon>Pteromalinae</taxon>
        <taxon>Nasonia</taxon>
    </lineage>
</organism>
<evidence type="ECO:0000313" key="4">
    <source>
        <dbReference type="EnsemblMetazoa" id="XP_031785529"/>
    </source>
</evidence>
<dbReference type="RefSeq" id="XP_031785529.1">
    <property type="nucleotide sequence ID" value="XM_031929669.1"/>
</dbReference>
<feature type="domain" description="Integrase catalytic" evidence="3">
    <location>
        <begin position="1272"/>
        <end position="1460"/>
    </location>
</feature>
<sequence>MAKEDKFQYLTQAMIEGSRASEVVNSYPPTGENYDKVIESLKSRFGRNDLLVEVYVRELLKLVLNRAKGEPISIYDKLETHLRALESLGVTTAMCAAMLFPLVESSLPEEILRTWQRQNKSASDASARLKNLMTFLENEVQNEERISMAKSGFDLDTPQESITAVGKAAQKKKSSASNNTGVATAAGLLTANDAPRKACIFCQENHESATCQKAKQMSLSARQAIAKEKRACFYCLRQNHSCQKCKSREKCSWCGRRHVLLMCRDVAKTESAIEKTDNSSKKVENLTVSNCNNASFDTDVYLQTLRVKLKGPHGEKVVRALIDPGSHKTYVLKSVAEKMKLEVVGQKSMVHLLFGGKRTEPQIHREYRFILGSMDGKYECNIRAFDENEICQTLPTVSPGSWLKKLEETGIVLSDTGDDSESFVILIGADIAGLLYTGNLRQVIGGPTAIETKLGWTLLGRNGNKTPEKEDAVLTVLTMFNRDAKISDLWSLDVLGITDPVETISKEAHLALVRERFEQTIHVNEEGRYEVCLPWKENHPSLVGNRPYAERRLQKVLKQLEMEKLHDVYQEVFEDWLAKGIIEEVPSNETKDDDYFLPHRPIIKSSSTTPVRPVFDPSTEEKVKEAPKKKGPSLNQCLETGPNLIELVVDILLRFRENAIGVTADIAKAFLQISVAPADRNFLKFLWMRKTDPNRLIVYRHRRVVFGLNSSPFLLAATIDHHLEKVLSFAVSEEERDLIKQLRRSFYVDNCVASVATEEEIRRFQERSIEIMREAGFELRGWESTSNFDEKRLSSVLGITWDKERDLLSLCSNFSDKLENPITKRKILSAAHKIFDPLGWACPAVLLPKLMLQQLWNEKIGWDSPVPVDVAREFTHWFEQTPLLQNLKVPRWIFGTKEDEISLHMFVDASEYAYAAALFVRVETSQEVRIHLVQAKARVGPAEEISIPRMELLAATLGARLMNSFLKAMNLTHVSKTFWTDSSTVLSWLRRGQQWSRFVWNRIEEIKSLTDVHDWRHVPGVLNPADLPSRGSNIAQLIASKWWEGPPWLSQNKTEWPQEKFDINENLVNSEISKCSLKSLMKSSPNATCSTIAACTNVTPEEAVPWYLVRFSNYNKIVTMVAWVIRFTRNIRMEKDERNLQQQISVAEFDLAEKSIMKIAQKESFNGLSDPRLKELNVFFDELGLIRTKTVISNRIDDFGFRYPVVMDHKHEFTKRLIRHMHVTLNHAGINTTMGSLREKVWILSSRRAVRSIINGCVTCRRYTAKTLETPAASLPLNRVREAQVFEVVGIDYAGPLFLKGGRKAWVCIYTCAVYRAVHFELVTTLSTNGFLNTLRRFIARRGRPTTIYSDNGTNFVGANRMLKAVNWESIASYCTTKRIEWRFNPPSAAWWGGWWERIVRILKDLLKRSLGKASLDYEELNTVLHDCESVVNARPIACMSDDKEGLMALTPEMFLKEIHEHGVPDIDFIEGKLLNRRLKYLQRLRQELRVRFRSEYLGQLKRRAQSNRLFTNIKSGDIVLIASDNQKRLDWPLARVIELIPGNDGVTRIARLKTATGEPVRPLQRLVVLESNTNALETNVSRDAPSVPEVAEEQIPPSTPTEDN</sequence>
<reference evidence="4" key="1">
    <citation type="submission" date="2021-01" db="UniProtKB">
        <authorList>
            <consortium name="EnsemblMetazoa"/>
        </authorList>
    </citation>
    <scope>IDENTIFICATION</scope>
</reference>
<dbReference type="Pfam" id="PF18701">
    <property type="entry name" value="DUF5641"/>
    <property type="match status" value="1"/>
</dbReference>
<dbReference type="PROSITE" id="PS50994">
    <property type="entry name" value="INTEGRASE"/>
    <property type="match status" value="1"/>
</dbReference>
<dbReference type="InterPro" id="IPR043502">
    <property type="entry name" value="DNA/RNA_pol_sf"/>
</dbReference>
<dbReference type="OrthoDB" id="416987at2759"/>
<dbReference type="InterPro" id="IPR040676">
    <property type="entry name" value="DUF5641"/>
</dbReference>
<dbReference type="Gene3D" id="3.30.420.10">
    <property type="entry name" value="Ribonuclease H-like superfamily/Ribonuclease H"/>
    <property type="match status" value="1"/>
</dbReference>
<dbReference type="GeneID" id="103316054"/>
<dbReference type="GO" id="GO:0042575">
    <property type="term" value="C:DNA polymerase complex"/>
    <property type="evidence" value="ECO:0007669"/>
    <property type="project" value="UniProtKB-ARBA"/>
</dbReference>
<proteinExistence type="predicted"/>
<dbReference type="SUPFAM" id="SSF56672">
    <property type="entry name" value="DNA/RNA polymerases"/>
    <property type="match status" value="1"/>
</dbReference>
<evidence type="ECO:0000256" key="1">
    <source>
        <dbReference type="SAM" id="Coils"/>
    </source>
</evidence>
<feature type="compositionally biased region" description="Basic and acidic residues" evidence="2">
    <location>
        <begin position="619"/>
        <end position="628"/>
    </location>
</feature>
<dbReference type="Gene3D" id="1.10.340.70">
    <property type="match status" value="1"/>
</dbReference>
<keyword evidence="5" id="KW-1185">Reference proteome</keyword>
<dbReference type="Gene3D" id="3.30.70.270">
    <property type="match status" value="1"/>
</dbReference>
<dbReference type="InterPro" id="IPR036397">
    <property type="entry name" value="RNaseH_sf"/>
</dbReference>
<dbReference type="Gene3D" id="3.10.10.10">
    <property type="entry name" value="HIV Type 1 Reverse Transcriptase, subunit A, domain 1"/>
    <property type="match status" value="1"/>
</dbReference>
<dbReference type="InterPro" id="IPR008042">
    <property type="entry name" value="Retrotrans_Pao"/>
</dbReference>
<accession>A0A7M7QD38</accession>
<dbReference type="InterPro" id="IPR012337">
    <property type="entry name" value="RNaseH-like_sf"/>
</dbReference>
<dbReference type="InParanoid" id="A0A7M7QD38"/>
<dbReference type="Pfam" id="PF05380">
    <property type="entry name" value="Peptidase_A17"/>
    <property type="match status" value="1"/>
</dbReference>
<feature type="coiled-coil region" evidence="1">
    <location>
        <begin position="119"/>
        <end position="146"/>
    </location>
</feature>
<dbReference type="InterPro" id="IPR001584">
    <property type="entry name" value="Integrase_cat-core"/>
</dbReference>
<dbReference type="InterPro" id="IPR043128">
    <property type="entry name" value="Rev_trsase/Diguanyl_cyclase"/>
</dbReference>
<evidence type="ECO:0000259" key="3">
    <source>
        <dbReference type="PROSITE" id="PS50994"/>
    </source>
</evidence>
<dbReference type="SUPFAM" id="SSF53098">
    <property type="entry name" value="Ribonuclease H-like"/>
    <property type="match status" value="1"/>
</dbReference>
<evidence type="ECO:0000256" key="2">
    <source>
        <dbReference type="SAM" id="MobiDB-lite"/>
    </source>
</evidence>
<dbReference type="GO" id="GO:0071897">
    <property type="term" value="P:DNA biosynthetic process"/>
    <property type="evidence" value="ECO:0007669"/>
    <property type="project" value="UniProtKB-ARBA"/>
</dbReference>
<dbReference type="GO" id="GO:0015074">
    <property type="term" value="P:DNA integration"/>
    <property type="evidence" value="ECO:0007669"/>
    <property type="project" value="InterPro"/>
</dbReference>
<dbReference type="PANTHER" id="PTHR47331:SF1">
    <property type="entry name" value="GAG-LIKE PROTEIN"/>
    <property type="match status" value="1"/>
</dbReference>
<dbReference type="Proteomes" id="UP000002358">
    <property type="component" value="Chromosome 4"/>
</dbReference>
<dbReference type="EnsemblMetazoa" id="XM_031929669">
    <property type="protein sequence ID" value="XP_031785529"/>
    <property type="gene ID" value="LOC103316054"/>
</dbReference>
<evidence type="ECO:0000313" key="5">
    <source>
        <dbReference type="Proteomes" id="UP000002358"/>
    </source>
</evidence>
<dbReference type="Pfam" id="PF03564">
    <property type="entry name" value="DUF1759"/>
    <property type="match status" value="1"/>
</dbReference>